<accession>A0ACB7Y9R9</accession>
<proteinExistence type="predicted"/>
<evidence type="ECO:0000313" key="1">
    <source>
        <dbReference type="EMBL" id="KAH7850002.1"/>
    </source>
</evidence>
<name>A0ACB7Y9R9_9ERIC</name>
<dbReference type="Proteomes" id="UP000828048">
    <property type="component" value="Chromosome 7"/>
</dbReference>
<evidence type="ECO:0000313" key="2">
    <source>
        <dbReference type="Proteomes" id="UP000828048"/>
    </source>
</evidence>
<gene>
    <name evidence="1" type="ORF">Vadar_026403</name>
</gene>
<keyword evidence="2" id="KW-1185">Reference proteome</keyword>
<protein>
    <submittedName>
        <fullName evidence="1">Uncharacterized protein</fullName>
    </submittedName>
</protein>
<comment type="caution">
    <text evidence="1">The sequence shown here is derived from an EMBL/GenBank/DDBJ whole genome shotgun (WGS) entry which is preliminary data.</text>
</comment>
<sequence>MAPFVPSISSSYLYIYPSQRPINQLLVLLLSLGDSVAVAQNPKRPSSDQFNGGGDCKIQPKSTGSSSGGGGTRFRECRKNHAASAGGNVFDGCGEFMPAGDDGLDALRCAACNCHRNFHRKELDAGRGGGGDFTRRTMLHPLQLPPPLKNHWTPVVQPVKMAYGGGNGGTDSSSEDLNFSGYQSNAAAAAGGVAPPPPTFVMSKKRFRTRFTAEQKGKMMEYAEKVGWRIPREDDVDVQKFCGEIGVKRQVFKVWMHNNKNTTKKSGQNPEDES</sequence>
<dbReference type="EMBL" id="CM037157">
    <property type="protein sequence ID" value="KAH7850002.1"/>
    <property type="molecule type" value="Genomic_DNA"/>
</dbReference>
<reference evidence="1 2" key="1">
    <citation type="journal article" date="2021" name="Hortic Res">
        <title>High-quality reference genome and annotation aids understanding of berry development for evergreen blueberry (Vaccinium darrowii).</title>
        <authorList>
            <person name="Yu J."/>
            <person name="Hulse-Kemp A.M."/>
            <person name="Babiker E."/>
            <person name="Staton M."/>
        </authorList>
    </citation>
    <scope>NUCLEOTIDE SEQUENCE [LARGE SCALE GENOMIC DNA]</scope>
    <source>
        <strain evidence="2">cv. NJ 8807/NJ 8810</strain>
        <tissue evidence="1">Young leaf</tissue>
    </source>
</reference>
<organism evidence="1 2">
    <name type="scientific">Vaccinium darrowii</name>
    <dbReference type="NCBI Taxonomy" id="229202"/>
    <lineage>
        <taxon>Eukaryota</taxon>
        <taxon>Viridiplantae</taxon>
        <taxon>Streptophyta</taxon>
        <taxon>Embryophyta</taxon>
        <taxon>Tracheophyta</taxon>
        <taxon>Spermatophyta</taxon>
        <taxon>Magnoliopsida</taxon>
        <taxon>eudicotyledons</taxon>
        <taxon>Gunneridae</taxon>
        <taxon>Pentapetalae</taxon>
        <taxon>asterids</taxon>
        <taxon>Ericales</taxon>
        <taxon>Ericaceae</taxon>
        <taxon>Vaccinioideae</taxon>
        <taxon>Vaccinieae</taxon>
        <taxon>Vaccinium</taxon>
    </lineage>
</organism>